<proteinExistence type="predicted"/>
<dbReference type="Proteomes" id="UP000028701">
    <property type="component" value="Unassembled WGS sequence"/>
</dbReference>
<accession>A0A081CQM8</accession>
<sequence>MTSEDGTRDPLTAATLTVAWVIILNKPFYPLSIWWLVGNGVEASLISVASMLFFLAIPLIARKSALAARVALPLIGTIDTIFETKLFGTGAGTELFFAACIMLVALSFRAAEKLWQIGMTGVVFAGFLFTRYLIGDALHIWSASDLAKLFNLNAFAVACLTAFIALRYAGLDRGDHSSSARPS</sequence>
<dbReference type="OrthoDB" id="7593905at2"/>
<evidence type="ECO:0000313" key="3">
    <source>
        <dbReference type="Proteomes" id="UP000028701"/>
    </source>
</evidence>
<evidence type="ECO:0000256" key="1">
    <source>
        <dbReference type="SAM" id="Phobius"/>
    </source>
</evidence>
<protein>
    <submittedName>
        <fullName evidence="2">Uncharacterized protein</fullName>
    </submittedName>
</protein>
<dbReference type="EMBL" id="BBJU01000003">
    <property type="protein sequence ID" value="GAK68974.1"/>
    <property type="molecule type" value="Genomic_DNA"/>
</dbReference>
<reference evidence="2 3" key="1">
    <citation type="submission" date="2014-08" db="EMBL/GenBank/DDBJ databases">
        <title>Whole genome shotgun sequence of Rhizobium rubi NBRC 13261.</title>
        <authorList>
            <person name="Katano-Makiyama Y."/>
            <person name="Hosoyama A."/>
            <person name="Hashimoto M."/>
            <person name="Hosoyama Y."/>
            <person name="Noguchi M."/>
            <person name="Tsuchikane K."/>
            <person name="Uohara A."/>
            <person name="Ohji S."/>
            <person name="Ichikawa N."/>
            <person name="Kimura A."/>
            <person name="Yamazoe A."/>
            <person name="Fujita N."/>
        </authorList>
    </citation>
    <scope>NUCLEOTIDE SEQUENCE [LARGE SCALE GENOMIC DNA]</scope>
    <source>
        <strain evidence="2 3">NBRC 13261</strain>
    </source>
</reference>
<feature type="transmembrane region" description="Helical" evidence="1">
    <location>
        <begin position="43"/>
        <end position="61"/>
    </location>
</feature>
<feature type="transmembrane region" description="Helical" evidence="1">
    <location>
        <begin position="86"/>
        <end position="108"/>
    </location>
</feature>
<keyword evidence="1" id="KW-0812">Transmembrane</keyword>
<feature type="transmembrane region" description="Helical" evidence="1">
    <location>
        <begin position="12"/>
        <end position="37"/>
    </location>
</feature>
<dbReference type="AlphaFoldDB" id="A0A081CQM8"/>
<dbReference type="eggNOG" id="ENOG50334XQ">
    <property type="taxonomic scope" value="Bacteria"/>
</dbReference>
<dbReference type="RefSeq" id="WP_045228568.1">
    <property type="nucleotide sequence ID" value="NZ_BBJU01000003.1"/>
</dbReference>
<feature type="transmembrane region" description="Helical" evidence="1">
    <location>
        <begin position="146"/>
        <end position="169"/>
    </location>
</feature>
<keyword evidence="1" id="KW-1133">Transmembrane helix</keyword>
<name>A0A081CQM8_9HYPH</name>
<keyword evidence="1" id="KW-0472">Membrane</keyword>
<gene>
    <name evidence="2" type="ORF">RRU01S_03_01420</name>
</gene>
<feature type="transmembrane region" description="Helical" evidence="1">
    <location>
        <begin position="114"/>
        <end position="134"/>
    </location>
</feature>
<evidence type="ECO:0000313" key="2">
    <source>
        <dbReference type="EMBL" id="GAK68974.1"/>
    </source>
</evidence>
<comment type="caution">
    <text evidence="2">The sequence shown here is derived from an EMBL/GenBank/DDBJ whole genome shotgun (WGS) entry which is preliminary data.</text>
</comment>
<organism evidence="2 3">
    <name type="scientific">Agrobacterium rubi TR3 = NBRC 13261</name>
    <dbReference type="NCBI Taxonomy" id="1368415"/>
    <lineage>
        <taxon>Bacteria</taxon>
        <taxon>Pseudomonadati</taxon>
        <taxon>Pseudomonadota</taxon>
        <taxon>Alphaproteobacteria</taxon>
        <taxon>Hyphomicrobiales</taxon>
        <taxon>Rhizobiaceae</taxon>
        <taxon>Rhizobium/Agrobacterium group</taxon>
        <taxon>Agrobacterium</taxon>
    </lineage>
</organism>